<evidence type="ECO:0000256" key="19">
    <source>
        <dbReference type="SAM" id="Phobius"/>
    </source>
</evidence>
<dbReference type="PROSITE" id="PS00109">
    <property type="entry name" value="PROTEIN_KINASE_TYR"/>
    <property type="match status" value="1"/>
</dbReference>
<dbReference type="GO" id="GO:0004714">
    <property type="term" value="F:transmembrane receptor protein tyrosine kinase activity"/>
    <property type="evidence" value="ECO:0007669"/>
    <property type="project" value="UniProtKB-EC"/>
</dbReference>
<dbReference type="InterPro" id="IPR014756">
    <property type="entry name" value="Ig_E-set"/>
</dbReference>
<dbReference type="GO" id="GO:0043235">
    <property type="term" value="C:receptor complex"/>
    <property type="evidence" value="ECO:0007669"/>
    <property type="project" value="TreeGrafter"/>
</dbReference>
<dbReference type="GO" id="GO:0007169">
    <property type="term" value="P:cell surface receptor protein tyrosine kinase signaling pathway"/>
    <property type="evidence" value="ECO:0007669"/>
    <property type="project" value="TreeGrafter"/>
</dbReference>
<gene>
    <name evidence="21" type="ORF">JYZ213_LOCUS35934</name>
</gene>
<dbReference type="SMART" id="SM00630">
    <property type="entry name" value="Sema"/>
    <property type="match status" value="1"/>
</dbReference>
<dbReference type="FunFam" id="1.10.510.10:FF:000554">
    <property type="entry name" value="Predicted protein"/>
    <property type="match status" value="1"/>
</dbReference>
<feature type="binding site" evidence="18">
    <location>
        <position position="1182"/>
    </location>
    <ligand>
        <name>ATP</name>
        <dbReference type="ChEBI" id="CHEBI:30616"/>
    </ligand>
</feature>
<keyword evidence="11" id="KW-0832">Ubl conjugation</keyword>
<keyword evidence="16" id="KW-0325">Glycoprotein</keyword>
<evidence type="ECO:0000256" key="3">
    <source>
        <dbReference type="ARBA" id="ARBA00022553"/>
    </source>
</evidence>
<evidence type="ECO:0000256" key="5">
    <source>
        <dbReference type="ARBA" id="ARBA00022692"/>
    </source>
</evidence>
<evidence type="ECO:0000256" key="7">
    <source>
        <dbReference type="ARBA" id="ARBA00022737"/>
    </source>
</evidence>
<dbReference type="InterPro" id="IPR036352">
    <property type="entry name" value="Semap_dom_sf"/>
</dbReference>
<dbReference type="InterPro" id="IPR002909">
    <property type="entry name" value="IPT_dom"/>
</dbReference>
<evidence type="ECO:0000256" key="17">
    <source>
        <dbReference type="ARBA" id="ARBA00051243"/>
    </source>
</evidence>
<keyword evidence="5 19" id="KW-0812">Transmembrane</keyword>
<dbReference type="SMART" id="SM00429">
    <property type="entry name" value="IPT"/>
    <property type="match status" value="4"/>
</dbReference>
<evidence type="ECO:0000256" key="12">
    <source>
        <dbReference type="ARBA" id="ARBA00022989"/>
    </source>
</evidence>
<evidence type="ECO:0000313" key="21">
    <source>
        <dbReference type="EMBL" id="CAF1367488.1"/>
    </source>
</evidence>
<evidence type="ECO:0000256" key="16">
    <source>
        <dbReference type="ARBA" id="ARBA00023180"/>
    </source>
</evidence>
<dbReference type="InterPro" id="IPR008266">
    <property type="entry name" value="Tyr_kinase_AS"/>
</dbReference>
<dbReference type="SUPFAM" id="SSF81296">
    <property type="entry name" value="E set domains"/>
    <property type="match status" value="2"/>
</dbReference>
<feature type="domain" description="Protein kinase" evidence="20">
    <location>
        <begin position="1150"/>
        <end position="1425"/>
    </location>
</feature>
<evidence type="ECO:0000259" key="20">
    <source>
        <dbReference type="PROSITE" id="PS50011"/>
    </source>
</evidence>
<evidence type="ECO:0000256" key="9">
    <source>
        <dbReference type="ARBA" id="ARBA00022777"/>
    </source>
</evidence>
<organism evidence="21 22">
    <name type="scientific">Adineta steineri</name>
    <dbReference type="NCBI Taxonomy" id="433720"/>
    <lineage>
        <taxon>Eukaryota</taxon>
        <taxon>Metazoa</taxon>
        <taxon>Spiralia</taxon>
        <taxon>Gnathifera</taxon>
        <taxon>Rotifera</taxon>
        <taxon>Eurotatoria</taxon>
        <taxon>Bdelloidea</taxon>
        <taxon>Adinetida</taxon>
        <taxon>Adinetidae</taxon>
        <taxon>Adineta</taxon>
    </lineage>
</organism>
<evidence type="ECO:0000256" key="14">
    <source>
        <dbReference type="ARBA" id="ARBA00023137"/>
    </source>
</evidence>
<accession>A0A815ILA1</accession>
<evidence type="ECO:0000256" key="15">
    <source>
        <dbReference type="ARBA" id="ARBA00023170"/>
    </source>
</evidence>
<evidence type="ECO:0000256" key="4">
    <source>
        <dbReference type="ARBA" id="ARBA00022679"/>
    </source>
</evidence>
<comment type="subcellular location">
    <subcellularLocation>
        <location evidence="1">Membrane</location>
        <topology evidence="1">Single-pass membrane protein</topology>
    </subcellularLocation>
</comment>
<keyword evidence="12 19" id="KW-1133">Transmembrane helix</keyword>
<keyword evidence="7" id="KW-0677">Repeat</keyword>
<keyword evidence="3" id="KW-0597">Phosphoprotein</keyword>
<dbReference type="EC" id="2.7.10.1" evidence="2"/>
<keyword evidence="10 18" id="KW-0067">ATP-binding</keyword>
<dbReference type="Gene3D" id="3.30.200.20">
    <property type="entry name" value="Phosphorylase Kinase, domain 1"/>
    <property type="match status" value="1"/>
</dbReference>
<dbReference type="InterPro" id="IPR020635">
    <property type="entry name" value="Tyr_kinase_cat_dom"/>
</dbReference>
<dbReference type="SMART" id="SM00219">
    <property type="entry name" value="TyrKc"/>
    <property type="match status" value="1"/>
</dbReference>
<dbReference type="Gene3D" id="2.60.40.10">
    <property type="entry name" value="Immunoglobulins"/>
    <property type="match status" value="2"/>
</dbReference>
<keyword evidence="13 19" id="KW-0472">Membrane</keyword>
<dbReference type="InterPro" id="IPR015943">
    <property type="entry name" value="WD40/YVTN_repeat-like_dom_sf"/>
</dbReference>
<feature type="transmembrane region" description="Helical" evidence="19">
    <location>
        <begin position="1090"/>
        <end position="1110"/>
    </location>
</feature>
<dbReference type="PANTHER" id="PTHR24416">
    <property type="entry name" value="TYROSINE-PROTEIN KINASE RECEPTOR"/>
    <property type="match status" value="1"/>
</dbReference>
<evidence type="ECO:0000256" key="1">
    <source>
        <dbReference type="ARBA" id="ARBA00004167"/>
    </source>
</evidence>
<dbReference type="PRINTS" id="PR00109">
    <property type="entry name" value="TYRKINASE"/>
</dbReference>
<keyword evidence="8 18" id="KW-0547">Nucleotide-binding</keyword>
<evidence type="ECO:0000313" key="22">
    <source>
        <dbReference type="Proteomes" id="UP000663845"/>
    </source>
</evidence>
<dbReference type="SUPFAM" id="SSF101912">
    <property type="entry name" value="Sema domain"/>
    <property type="match status" value="1"/>
</dbReference>
<keyword evidence="14" id="KW-0829">Tyrosine-protein kinase</keyword>
<dbReference type="GO" id="GO:0005524">
    <property type="term" value="F:ATP binding"/>
    <property type="evidence" value="ECO:0007669"/>
    <property type="project" value="UniProtKB-UniRule"/>
</dbReference>
<comment type="catalytic activity">
    <reaction evidence="17">
        <text>L-tyrosyl-[protein] + ATP = O-phospho-L-tyrosyl-[protein] + ADP + H(+)</text>
        <dbReference type="Rhea" id="RHEA:10596"/>
        <dbReference type="Rhea" id="RHEA-COMP:10136"/>
        <dbReference type="Rhea" id="RHEA-COMP:20101"/>
        <dbReference type="ChEBI" id="CHEBI:15378"/>
        <dbReference type="ChEBI" id="CHEBI:30616"/>
        <dbReference type="ChEBI" id="CHEBI:46858"/>
        <dbReference type="ChEBI" id="CHEBI:61978"/>
        <dbReference type="ChEBI" id="CHEBI:456216"/>
        <dbReference type="EC" id="2.7.10.1"/>
    </reaction>
</comment>
<evidence type="ECO:0000256" key="18">
    <source>
        <dbReference type="PROSITE-ProRule" id="PRU10141"/>
    </source>
</evidence>
<dbReference type="EMBL" id="CAJNOG010000834">
    <property type="protein sequence ID" value="CAF1367488.1"/>
    <property type="molecule type" value="Genomic_DNA"/>
</dbReference>
<dbReference type="InterPro" id="IPR017441">
    <property type="entry name" value="Protein_kinase_ATP_BS"/>
</dbReference>
<dbReference type="PROSITE" id="PS00107">
    <property type="entry name" value="PROTEIN_KINASE_ATP"/>
    <property type="match status" value="1"/>
</dbReference>
<proteinExistence type="predicted"/>
<evidence type="ECO:0000256" key="11">
    <source>
        <dbReference type="ARBA" id="ARBA00022843"/>
    </source>
</evidence>
<reference evidence="21" key="1">
    <citation type="submission" date="2021-02" db="EMBL/GenBank/DDBJ databases">
        <authorList>
            <person name="Nowell W R."/>
        </authorList>
    </citation>
    <scope>NUCLEOTIDE SEQUENCE</scope>
</reference>
<dbReference type="InterPro" id="IPR050122">
    <property type="entry name" value="RTK"/>
</dbReference>
<dbReference type="Proteomes" id="UP000663845">
    <property type="component" value="Unassembled WGS sequence"/>
</dbReference>
<keyword evidence="9" id="KW-0418">Kinase</keyword>
<keyword evidence="15" id="KW-0675">Receptor</keyword>
<dbReference type="InterPro" id="IPR013783">
    <property type="entry name" value="Ig-like_fold"/>
</dbReference>
<keyword evidence="6" id="KW-0732">Signal</keyword>
<dbReference type="InterPro" id="IPR011009">
    <property type="entry name" value="Kinase-like_dom_sf"/>
</dbReference>
<dbReference type="Pfam" id="PF01403">
    <property type="entry name" value="Sema"/>
    <property type="match status" value="1"/>
</dbReference>
<dbReference type="InterPro" id="IPR001245">
    <property type="entry name" value="Ser-Thr/Tyr_kinase_cat_dom"/>
</dbReference>
<protein>
    <recommendedName>
        <fullName evidence="2">receptor protein-tyrosine kinase</fullName>
        <ecNumber evidence="2">2.7.10.1</ecNumber>
    </recommendedName>
</protein>
<evidence type="ECO:0000256" key="6">
    <source>
        <dbReference type="ARBA" id="ARBA00022729"/>
    </source>
</evidence>
<sequence>MNSNQYFFFVFILIKQIILIKTYTFNSSIDNLLYVTNTSTLYAISSSHLHQLHWSTTNQTLLLLHRRVQLHSSLDNVENGVSVFLYDSLRHLLIICSRSLIGRCIFYDADDISRIYILDSTIETNYLGCLSGCYTFLSSNIIRSALIGNRRDRNGNIINSQIELNKDLHYFNIKYQFQSSDDTLITSLTFLPEKISNIEYIYGFDYQQYTYYLLKSSRLARLCQASIAMHMSYEEIPLINCQNKSTIITGAFYLNQDFDYLYIIYENTICVYIMNEIIRAFTASKLQCQNGIGYRLTYIIENDEGGRSKCEKTIEQNLNEINQCTWQPYRINTYMDGTVGAIGERLYQSVDLNVKIIFIFTQDNIVVIGTSQRHVLKFIRSNQTTLHLVHEAIYYNEPFNSQYVVDYEHESLIFAVGIELHRYAYNSCSLYDTCQSCIGSRRYDNKPCIWSHGRCSLSSNANINDRGCPLIINEIQPMNADVNIESVTLTITGSFEGVQAHLVTILVTFPLSNQHDFVCTIEHTQNDSLTCNLIIPKQPVQGIISINIKSYRELSMGDTDIFGSVNFPEKFNIYIPKAILKPDYGPAIGGTKIQIENLDFNLYSTVKIYLDKQECQISKYDYSTNEVECINQACMNDKERLELNIQVNNHQWQLEKTYFQCRANPIIFDWYPKKSIISGGMKLIVSGQNLDVVQKPMMKFISNSSIFEFITVCEIISTSQMICLSPIIDKNLDLIPPFDIHVSFIMDNIIIIPEHDILMIVVDPIYYPFEDSIQQINSSNIVQFEIPKAILKPDYGPAIGGTKIQIENLDFNLYSTVKIYLDKQECQISKYDYSTNEIECINQACMNDKERLELNIQVNNHQWQLEKTYFQCRANSIIFDWYPKKSILSGGMKLIISGQNLDVVQKPMMKFISNSSIFEFITVCEIISTSQMICLSPIIDKNLDLIPPFDIHVSFIMDNMKIIPEHDILMIVVDPIYYPFEDSIQQINSSNIVQFEGLNLAETHSIDEINIEIDNITNACIPFNFTDTQLLCLLSKNAMNNFENFDLHVRIHVGANLTFSIGKILFQNQSQSLPLLTPYLSRQFGPMTTLIFIVLSSLTILTLLFTLIILTRRRFYHGSQEFHKETKPPQYYQSIWSELGRSRQIIRKNLIIHEKVGQGCFGDVYRGELKQNKNKSLEVAIKVSRDQNVSSMHEFLYEANRMKDFSHRNILSLIGVTWDPSRKAMVLLPYMKNGDLKSYISNEKHQPTVRQLITWAIQVADGMEYLSSLKFVHRDLATRNCMLDEQLICLISDFGLSRDVIDRDYYVVPTTTKENDGKSIPMMPRRLPLRWLSPESIESSKYTIQSDVWSFGVLLWELMSRGKTPYPGIDNADLFTYIKNGYRLQKPTYCPPLLHKSAMALCWHIDPTQRPTFTQLAHDIRHILHQLELEQQRKQSSSADDDDTTIVQRYPIERKLKQLSTTSLSSTSSIDGQYITTPHRQSENIQLLFDRKEGDDDDEDAYAVPVNASAEVFSTTRLLPEYTETSIVEDV</sequence>
<evidence type="ECO:0000256" key="2">
    <source>
        <dbReference type="ARBA" id="ARBA00011902"/>
    </source>
</evidence>
<dbReference type="Gene3D" id="2.130.10.10">
    <property type="entry name" value="YVTN repeat-like/Quinoprotein amine dehydrogenase"/>
    <property type="match status" value="1"/>
</dbReference>
<dbReference type="SUPFAM" id="SSF56112">
    <property type="entry name" value="Protein kinase-like (PK-like)"/>
    <property type="match status" value="1"/>
</dbReference>
<dbReference type="InterPro" id="IPR001627">
    <property type="entry name" value="Semap_dom"/>
</dbReference>
<dbReference type="PROSITE" id="PS50011">
    <property type="entry name" value="PROTEIN_KINASE_DOM"/>
    <property type="match status" value="1"/>
</dbReference>
<evidence type="ECO:0000256" key="13">
    <source>
        <dbReference type="ARBA" id="ARBA00023136"/>
    </source>
</evidence>
<dbReference type="PANTHER" id="PTHR24416:SF617">
    <property type="entry name" value="RET ONCOGENE, ISOFORM A"/>
    <property type="match status" value="1"/>
</dbReference>
<comment type="caution">
    <text evidence="21">The sequence shown here is derived from an EMBL/GenBank/DDBJ whole genome shotgun (WGS) entry which is preliminary data.</text>
</comment>
<keyword evidence="4" id="KW-0808">Transferase</keyword>
<name>A0A815ILA1_9BILA</name>
<dbReference type="Pfam" id="PF07714">
    <property type="entry name" value="PK_Tyr_Ser-Thr"/>
    <property type="match status" value="1"/>
</dbReference>
<dbReference type="GO" id="GO:0005886">
    <property type="term" value="C:plasma membrane"/>
    <property type="evidence" value="ECO:0007669"/>
    <property type="project" value="TreeGrafter"/>
</dbReference>
<dbReference type="CDD" id="cd00192">
    <property type="entry name" value="PTKc"/>
    <property type="match status" value="1"/>
</dbReference>
<evidence type="ECO:0000256" key="10">
    <source>
        <dbReference type="ARBA" id="ARBA00022840"/>
    </source>
</evidence>
<dbReference type="InterPro" id="IPR000719">
    <property type="entry name" value="Prot_kinase_dom"/>
</dbReference>
<evidence type="ECO:0000256" key="8">
    <source>
        <dbReference type="ARBA" id="ARBA00022741"/>
    </source>
</evidence>
<dbReference type="Gene3D" id="1.10.510.10">
    <property type="entry name" value="Transferase(Phosphotransferase) domain 1"/>
    <property type="match status" value="1"/>
</dbReference>